<proteinExistence type="predicted"/>
<dbReference type="AlphaFoldDB" id="A0AAE0C6E0"/>
<feature type="compositionally biased region" description="Basic and acidic residues" evidence="1">
    <location>
        <begin position="265"/>
        <end position="274"/>
    </location>
</feature>
<feature type="compositionally biased region" description="Basic and acidic residues" evidence="1">
    <location>
        <begin position="300"/>
        <end position="311"/>
    </location>
</feature>
<dbReference type="Proteomes" id="UP001190700">
    <property type="component" value="Unassembled WGS sequence"/>
</dbReference>
<protein>
    <recommendedName>
        <fullName evidence="4">PSI domain-containing protein</fullName>
    </recommendedName>
</protein>
<evidence type="ECO:0000313" key="3">
    <source>
        <dbReference type="Proteomes" id="UP001190700"/>
    </source>
</evidence>
<feature type="non-terminal residue" evidence="2">
    <location>
        <position position="1"/>
    </location>
</feature>
<accession>A0AAE0C6E0</accession>
<gene>
    <name evidence="2" type="ORF">CYMTET_42279</name>
</gene>
<feature type="compositionally biased region" description="Basic and acidic residues" evidence="1">
    <location>
        <begin position="225"/>
        <end position="235"/>
    </location>
</feature>
<evidence type="ECO:0008006" key="4">
    <source>
        <dbReference type="Google" id="ProtNLM"/>
    </source>
</evidence>
<name>A0AAE0C6E0_9CHLO</name>
<evidence type="ECO:0000313" key="2">
    <source>
        <dbReference type="EMBL" id="KAK3248250.1"/>
    </source>
</evidence>
<sequence length="320" mass="33364">PGVAGPLDAFKGLFGTPPASAGALAGVPGAVAPLAEGPATAEGPGALPRAMAMAPEGAPAAEQSPQDEAAVQTDECSANADCDACLKQTNCVWCTEIVEFHDGSQGSKCLFHDPFRKTRRFKCPGVFSDKSCAKGEKGMEFLEKVQEQAEAIKDNALSAVEDAKENAVGAVQDAAEDVKDKAVGAAEDVKNKTVDAVQSKVEEMKGAVVDAMQKVLPFDISGGEADNKTSEKDDSAATAEVGQPSQTAEEGAAIAPAGQPSPEAAEPKVEKPNEPQEPGANRPNGKLTHMDKLRKRKQERRQAEGKKDVKGKVQKKFGKS</sequence>
<dbReference type="EMBL" id="LGRX02028286">
    <property type="protein sequence ID" value="KAK3248250.1"/>
    <property type="molecule type" value="Genomic_DNA"/>
</dbReference>
<keyword evidence="3" id="KW-1185">Reference proteome</keyword>
<organism evidence="2 3">
    <name type="scientific">Cymbomonas tetramitiformis</name>
    <dbReference type="NCBI Taxonomy" id="36881"/>
    <lineage>
        <taxon>Eukaryota</taxon>
        <taxon>Viridiplantae</taxon>
        <taxon>Chlorophyta</taxon>
        <taxon>Pyramimonadophyceae</taxon>
        <taxon>Pyramimonadales</taxon>
        <taxon>Pyramimonadaceae</taxon>
        <taxon>Cymbomonas</taxon>
    </lineage>
</organism>
<feature type="region of interest" description="Disordered" evidence="1">
    <location>
        <begin position="220"/>
        <end position="320"/>
    </location>
</feature>
<comment type="caution">
    <text evidence="2">The sequence shown here is derived from an EMBL/GenBank/DDBJ whole genome shotgun (WGS) entry which is preliminary data.</text>
</comment>
<reference evidence="2 3" key="1">
    <citation type="journal article" date="2015" name="Genome Biol. Evol.">
        <title>Comparative Genomics of a Bacterivorous Green Alga Reveals Evolutionary Causalities and Consequences of Phago-Mixotrophic Mode of Nutrition.</title>
        <authorList>
            <person name="Burns J.A."/>
            <person name="Paasch A."/>
            <person name="Narechania A."/>
            <person name="Kim E."/>
        </authorList>
    </citation>
    <scope>NUCLEOTIDE SEQUENCE [LARGE SCALE GENOMIC DNA]</scope>
    <source>
        <strain evidence="2 3">PLY_AMNH</strain>
    </source>
</reference>
<dbReference type="Gene3D" id="1.20.120.20">
    <property type="entry name" value="Apolipoprotein"/>
    <property type="match status" value="1"/>
</dbReference>
<evidence type="ECO:0000256" key="1">
    <source>
        <dbReference type="SAM" id="MobiDB-lite"/>
    </source>
</evidence>